<dbReference type="EMBL" id="JADBEL010000005">
    <property type="protein sequence ID" value="MBE1554348.1"/>
    <property type="molecule type" value="Genomic_DNA"/>
</dbReference>
<organism evidence="4 5">
    <name type="scientific">Sporosarcina limicola</name>
    <dbReference type="NCBI Taxonomy" id="34101"/>
    <lineage>
        <taxon>Bacteria</taxon>
        <taxon>Bacillati</taxon>
        <taxon>Bacillota</taxon>
        <taxon>Bacilli</taxon>
        <taxon>Bacillales</taxon>
        <taxon>Caryophanaceae</taxon>
        <taxon>Sporosarcina</taxon>
    </lineage>
</organism>
<dbReference type="Gene3D" id="1.10.10.10">
    <property type="entry name" value="Winged helix-like DNA-binding domain superfamily/Winged helix DNA-binding domain"/>
    <property type="match status" value="1"/>
</dbReference>
<reference evidence="4" key="1">
    <citation type="submission" date="2020-10" db="EMBL/GenBank/DDBJ databases">
        <title>Genomic Encyclopedia of Type Strains, Phase IV (KMG-IV): sequencing the most valuable type-strain genomes for metagenomic binning, comparative biology and taxonomic classification.</title>
        <authorList>
            <person name="Goeker M."/>
        </authorList>
    </citation>
    <scope>NUCLEOTIDE SEQUENCE</scope>
    <source>
        <strain evidence="4">DSM 13886</strain>
    </source>
</reference>
<keyword evidence="5" id="KW-1185">Reference proteome</keyword>
<keyword evidence="2" id="KW-0804">Transcription</keyword>
<dbReference type="PROSITE" id="PS51000">
    <property type="entry name" value="HTH_DEOR_2"/>
    <property type="match status" value="1"/>
</dbReference>
<dbReference type="InterPro" id="IPR036388">
    <property type="entry name" value="WH-like_DNA-bd_sf"/>
</dbReference>
<feature type="domain" description="HTH deoR-type" evidence="3">
    <location>
        <begin position="24"/>
        <end position="79"/>
    </location>
</feature>
<evidence type="ECO:0000313" key="4">
    <source>
        <dbReference type="EMBL" id="MBE1554348.1"/>
    </source>
</evidence>
<proteinExistence type="predicted"/>
<keyword evidence="1" id="KW-0805">Transcription regulation</keyword>
<dbReference type="GO" id="GO:0003700">
    <property type="term" value="F:DNA-binding transcription factor activity"/>
    <property type="evidence" value="ECO:0007669"/>
    <property type="project" value="InterPro"/>
</dbReference>
<dbReference type="Pfam" id="PF08220">
    <property type="entry name" value="HTH_DeoR"/>
    <property type="match status" value="1"/>
</dbReference>
<name>A0A927MGT0_9BACL</name>
<evidence type="ECO:0000256" key="2">
    <source>
        <dbReference type="ARBA" id="ARBA00023163"/>
    </source>
</evidence>
<dbReference type="InterPro" id="IPR036390">
    <property type="entry name" value="WH_DNA-bd_sf"/>
</dbReference>
<evidence type="ECO:0000313" key="5">
    <source>
        <dbReference type="Proteomes" id="UP000658225"/>
    </source>
</evidence>
<protein>
    <submittedName>
        <fullName evidence="4">DeoR/GlpR family transcriptional regulator of sugar metabolism</fullName>
    </submittedName>
</protein>
<evidence type="ECO:0000259" key="3">
    <source>
        <dbReference type="PROSITE" id="PS51000"/>
    </source>
</evidence>
<dbReference type="InterPro" id="IPR001034">
    <property type="entry name" value="DeoR_HTH"/>
</dbReference>
<comment type="caution">
    <text evidence="4">The sequence shown here is derived from an EMBL/GenBank/DDBJ whole genome shotgun (WGS) entry which is preliminary data.</text>
</comment>
<sequence>MTITILENEDEGVIPQLKPATDRMLTRIKDVYLYILDNGTVTTDNLVEEFGITHRTVQRDLNVLEYNELITSPVRGKWTTTAKKVKLSS</sequence>
<dbReference type="AlphaFoldDB" id="A0A927MGT0"/>
<dbReference type="Proteomes" id="UP000658225">
    <property type="component" value="Unassembled WGS sequence"/>
</dbReference>
<dbReference type="SUPFAM" id="SSF46785">
    <property type="entry name" value="Winged helix' DNA-binding domain"/>
    <property type="match status" value="1"/>
</dbReference>
<dbReference type="SMART" id="SM00420">
    <property type="entry name" value="HTH_DEOR"/>
    <property type="match status" value="1"/>
</dbReference>
<gene>
    <name evidence="4" type="ORF">H4683_001423</name>
</gene>
<accession>A0A927MGT0</accession>
<evidence type="ECO:0000256" key="1">
    <source>
        <dbReference type="ARBA" id="ARBA00023015"/>
    </source>
</evidence>